<dbReference type="CDD" id="cd02603">
    <property type="entry name" value="HAD_sEH-N_like"/>
    <property type="match status" value="1"/>
</dbReference>
<dbReference type="SUPFAM" id="SSF56784">
    <property type="entry name" value="HAD-like"/>
    <property type="match status" value="1"/>
</dbReference>
<accession>A0A4V2RP02</accession>
<dbReference type="PRINTS" id="PR00413">
    <property type="entry name" value="HADHALOGNASE"/>
</dbReference>
<dbReference type="InterPro" id="IPR023198">
    <property type="entry name" value="PGP-like_dom2"/>
</dbReference>
<dbReference type="InterPro" id="IPR036412">
    <property type="entry name" value="HAD-like_sf"/>
</dbReference>
<dbReference type="InterPro" id="IPR006439">
    <property type="entry name" value="HAD-SF_hydro_IA"/>
</dbReference>
<dbReference type="SFLD" id="SFLDS00003">
    <property type="entry name" value="Haloacid_Dehalogenase"/>
    <property type="match status" value="1"/>
</dbReference>
<evidence type="ECO:0000313" key="2">
    <source>
        <dbReference type="Proteomes" id="UP000294830"/>
    </source>
</evidence>
<comment type="caution">
    <text evidence="1">The sequence shown here is derived from an EMBL/GenBank/DDBJ whole genome shotgun (WGS) entry which is preliminary data.</text>
</comment>
<dbReference type="Proteomes" id="UP000294830">
    <property type="component" value="Unassembled WGS sequence"/>
</dbReference>
<dbReference type="InterPro" id="IPR023214">
    <property type="entry name" value="HAD_sf"/>
</dbReference>
<dbReference type="AlphaFoldDB" id="A0A4V2RP02"/>
<dbReference type="SFLD" id="SFLDG01129">
    <property type="entry name" value="C1.5:_HAD__Beta-PGM__Phosphata"/>
    <property type="match status" value="1"/>
</dbReference>
<organism evidence="1 2">
    <name type="scientific">Acetobacteroides hydrogenigenes</name>
    <dbReference type="NCBI Taxonomy" id="979970"/>
    <lineage>
        <taxon>Bacteria</taxon>
        <taxon>Pseudomonadati</taxon>
        <taxon>Bacteroidota</taxon>
        <taxon>Bacteroidia</taxon>
        <taxon>Bacteroidales</taxon>
        <taxon>Rikenellaceae</taxon>
        <taxon>Acetobacteroides</taxon>
    </lineage>
</organism>
<evidence type="ECO:0000313" key="1">
    <source>
        <dbReference type="EMBL" id="TCN65690.1"/>
    </source>
</evidence>
<dbReference type="PANTHER" id="PTHR43611">
    <property type="entry name" value="ALPHA-D-GLUCOSE 1-PHOSPHATE PHOSPHATASE"/>
    <property type="match status" value="1"/>
</dbReference>
<dbReference type="OrthoDB" id="9797415at2"/>
<dbReference type="Pfam" id="PF00702">
    <property type="entry name" value="Hydrolase"/>
    <property type="match status" value="1"/>
</dbReference>
<protein>
    <submittedName>
        <fullName evidence="1">2-haloacid dehalogenase</fullName>
    </submittedName>
</protein>
<dbReference type="RefSeq" id="WP_131839675.1">
    <property type="nucleotide sequence ID" value="NZ_SLWB01000010.1"/>
</dbReference>
<dbReference type="PANTHER" id="PTHR43611:SF3">
    <property type="entry name" value="FLAVIN MONONUCLEOTIDE HYDROLASE 1, CHLOROPLATIC"/>
    <property type="match status" value="1"/>
</dbReference>
<name>A0A4V2RP02_9BACT</name>
<dbReference type="Gene3D" id="1.10.150.240">
    <property type="entry name" value="Putative phosphatase, domain 2"/>
    <property type="match status" value="1"/>
</dbReference>
<keyword evidence="2" id="KW-1185">Reference proteome</keyword>
<proteinExistence type="predicted"/>
<gene>
    <name evidence="1" type="ORF">CLV25_11080</name>
</gene>
<dbReference type="NCBIfam" id="TIGR01509">
    <property type="entry name" value="HAD-SF-IA-v3"/>
    <property type="match status" value="1"/>
</dbReference>
<sequence>MGNNIKTIIFDLGGVLIDWNPEYVYRKIFDNDEQKMRWFLTEICPYSWNENQDAGKSWEQAIAEKVAEYPQYREWIEAYYGRWEEMLGGSNAQTVEVLRQLKQRNGYQLLALTNWSAETFPTAMRHFEFLHWFDGIVVSGAEKTRKPFPKIYKILFERYKVTPSEAIFIDDNRKNVEAGQQLGLNGVCFSDAEQLKEQLASFGVEL</sequence>
<reference evidence="1 2" key="1">
    <citation type="submission" date="2019-03" db="EMBL/GenBank/DDBJ databases">
        <title>Genomic Encyclopedia of Archaeal and Bacterial Type Strains, Phase II (KMG-II): from individual species to whole genera.</title>
        <authorList>
            <person name="Goeker M."/>
        </authorList>
    </citation>
    <scope>NUCLEOTIDE SEQUENCE [LARGE SCALE GENOMIC DNA]</scope>
    <source>
        <strain evidence="1 2">RL-C</strain>
    </source>
</reference>
<dbReference type="EMBL" id="SLWB01000010">
    <property type="protein sequence ID" value="TCN65690.1"/>
    <property type="molecule type" value="Genomic_DNA"/>
</dbReference>
<dbReference type="Gene3D" id="3.40.50.1000">
    <property type="entry name" value="HAD superfamily/HAD-like"/>
    <property type="match status" value="1"/>
</dbReference>